<organism evidence="2 3">
    <name type="scientific">Shewanella pneumatophori</name>
    <dbReference type="NCBI Taxonomy" id="314092"/>
    <lineage>
        <taxon>Bacteria</taxon>
        <taxon>Pseudomonadati</taxon>
        <taxon>Pseudomonadota</taxon>
        <taxon>Gammaproteobacteria</taxon>
        <taxon>Alteromonadales</taxon>
        <taxon>Shewanellaceae</taxon>
        <taxon>Shewanella</taxon>
    </lineage>
</organism>
<accession>A0A9X2CHU3</accession>
<dbReference type="InterPro" id="IPR016980">
    <property type="entry name" value="S-AdoMet-dep_MeTrfase_Alr7345"/>
</dbReference>
<dbReference type="InterPro" id="IPR029063">
    <property type="entry name" value="SAM-dependent_MTases_sf"/>
</dbReference>
<dbReference type="SUPFAM" id="SSF53335">
    <property type="entry name" value="S-adenosyl-L-methionine-dependent methyltransferases"/>
    <property type="match status" value="1"/>
</dbReference>
<feature type="signal peptide" evidence="1">
    <location>
        <begin position="1"/>
        <end position="27"/>
    </location>
</feature>
<proteinExistence type="predicted"/>
<dbReference type="GO" id="GO:0008168">
    <property type="term" value="F:methyltransferase activity"/>
    <property type="evidence" value="ECO:0007669"/>
    <property type="project" value="UniProtKB-KW"/>
</dbReference>
<name>A0A9X2CHU3_9GAMM</name>
<keyword evidence="2" id="KW-0489">Methyltransferase</keyword>
<dbReference type="EMBL" id="JAKILB010000014">
    <property type="protein sequence ID" value="MCL1140386.1"/>
    <property type="molecule type" value="Genomic_DNA"/>
</dbReference>
<sequence>MKKTFIAASLALASTCSLSLFSATVSAHGHEAHSNSALQTAVDSDFRQAKNSARDEYRHPQQTLSFFDIKPTDTVIELWPGGGWYAEILAPYLAEKGHYVAGNFDTNPSDEKLKNGYRAKSGKKFEAWLTDNQAKLGAASTVTFDPPTYYAMGKDNSVDAVLTFRNLHNWAMKGYLEPVFDSAYKVLKSGGTFGIVEHRANPGMDAKTGYMEQAEVIKLAEKAGFTFVASSEVNANAKDTKDYPKGVWTLPPRLALDDQDKQKYLDIGESDRMTLKFIKK</sequence>
<dbReference type="PIRSF" id="PIRSF031679">
    <property type="entry name" value="Mtase_Alr7345_prd"/>
    <property type="match status" value="1"/>
</dbReference>
<reference evidence="2" key="1">
    <citation type="submission" date="2022-01" db="EMBL/GenBank/DDBJ databases">
        <title>Whole genome-based taxonomy of the Shewanellaceae.</title>
        <authorList>
            <person name="Martin-Rodriguez A.J."/>
        </authorList>
    </citation>
    <scope>NUCLEOTIDE SEQUENCE</scope>
    <source>
        <strain evidence="2">KCTC 23973</strain>
    </source>
</reference>
<keyword evidence="3" id="KW-1185">Reference proteome</keyword>
<dbReference type="Proteomes" id="UP001139293">
    <property type="component" value="Unassembled WGS sequence"/>
</dbReference>
<dbReference type="Gene3D" id="3.40.50.150">
    <property type="entry name" value="Vaccinia Virus protein VP39"/>
    <property type="match status" value="1"/>
</dbReference>
<dbReference type="AlphaFoldDB" id="A0A9X2CHU3"/>
<keyword evidence="2" id="KW-0808">Transferase</keyword>
<comment type="caution">
    <text evidence="2">The sequence shown here is derived from an EMBL/GenBank/DDBJ whole genome shotgun (WGS) entry which is preliminary data.</text>
</comment>
<keyword evidence="1" id="KW-0732">Signal</keyword>
<dbReference type="RefSeq" id="WP_248951408.1">
    <property type="nucleotide sequence ID" value="NZ_JAKILB010000014.1"/>
</dbReference>
<feature type="chain" id="PRO_5040952855" evidence="1">
    <location>
        <begin position="28"/>
        <end position="280"/>
    </location>
</feature>
<gene>
    <name evidence="2" type="ORF">L2740_17785</name>
</gene>
<evidence type="ECO:0000313" key="3">
    <source>
        <dbReference type="Proteomes" id="UP001139293"/>
    </source>
</evidence>
<dbReference type="GO" id="GO:0032259">
    <property type="term" value="P:methylation"/>
    <property type="evidence" value="ECO:0007669"/>
    <property type="project" value="UniProtKB-KW"/>
</dbReference>
<evidence type="ECO:0000313" key="2">
    <source>
        <dbReference type="EMBL" id="MCL1140386.1"/>
    </source>
</evidence>
<protein>
    <submittedName>
        <fullName evidence="2">Methyltransferase</fullName>
    </submittedName>
</protein>
<evidence type="ECO:0000256" key="1">
    <source>
        <dbReference type="SAM" id="SignalP"/>
    </source>
</evidence>